<reference evidence="1" key="1">
    <citation type="submission" date="2014-09" db="EMBL/GenBank/DDBJ databases">
        <authorList>
            <person name="Magalhaes I.L.F."/>
            <person name="Oliveira U."/>
            <person name="Santos F.R."/>
            <person name="Vidigal T.H.D.A."/>
            <person name="Brescovit A.D."/>
            <person name="Santos A.J."/>
        </authorList>
    </citation>
    <scope>NUCLEOTIDE SEQUENCE</scope>
    <source>
        <tissue evidence="1">Shoot tissue taken approximately 20 cm above the soil surface</tissue>
    </source>
</reference>
<reference evidence="1" key="2">
    <citation type="journal article" date="2015" name="Data Brief">
        <title>Shoot transcriptome of the giant reed, Arundo donax.</title>
        <authorList>
            <person name="Barrero R.A."/>
            <person name="Guerrero F.D."/>
            <person name="Moolhuijzen P."/>
            <person name="Goolsby J.A."/>
            <person name="Tidwell J."/>
            <person name="Bellgard S.E."/>
            <person name="Bellgard M.I."/>
        </authorList>
    </citation>
    <scope>NUCLEOTIDE SEQUENCE</scope>
    <source>
        <tissue evidence="1">Shoot tissue taken approximately 20 cm above the soil surface</tissue>
    </source>
</reference>
<dbReference type="EMBL" id="GBRH01164251">
    <property type="protein sequence ID" value="JAE33645.1"/>
    <property type="molecule type" value="Transcribed_RNA"/>
</dbReference>
<protein>
    <submittedName>
        <fullName evidence="1">Uncharacterized protein</fullName>
    </submittedName>
</protein>
<name>A0A0A9H909_ARUDO</name>
<accession>A0A0A9H909</accession>
<evidence type="ECO:0000313" key="1">
    <source>
        <dbReference type="EMBL" id="JAE33645.1"/>
    </source>
</evidence>
<dbReference type="AlphaFoldDB" id="A0A0A9H909"/>
<sequence>MHFHCICKITRRYPNYLKIQLTYT</sequence>
<proteinExistence type="predicted"/>
<organism evidence="1">
    <name type="scientific">Arundo donax</name>
    <name type="common">Giant reed</name>
    <name type="synonym">Donax arundinaceus</name>
    <dbReference type="NCBI Taxonomy" id="35708"/>
    <lineage>
        <taxon>Eukaryota</taxon>
        <taxon>Viridiplantae</taxon>
        <taxon>Streptophyta</taxon>
        <taxon>Embryophyta</taxon>
        <taxon>Tracheophyta</taxon>
        <taxon>Spermatophyta</taxon>
        <taxon>Magnoliopsida</taxon>
        <taxon>Liliopsida</taxon>
        <taxon>Poales</taxon>
        <taxon>Poaceae</taxon>
        <taxon>PACMAD clade</taxon>
        <taxon>Arundinoideae</taxon>
        <taxon>Arundineae</taxon>
        <taxon>Arundo</taxon>
    </lineage>
</organism>